<evidence type="ECO:0000256" key="1">
    <source>
        <dbReference type="SAM" id="Phobius"/>
    </source>
</evidence>
<dbReference type="Proteomes" id="UP001649381">
    <property type="component" value="Unassembled WGS sequence"/>
</dbReference>
<protein>
    <submittedName>
        <fullName evidence="2">Uncharacterized protein</fullName>
    </submittedName>
</protein>
<evidence type="ECO:0000313" key="3">
    <source>
        <dbReference type="Proteomes" id="UP001649381"/>
    </source>
</evidence>
<accession>A0ABS9H1P5</accession>
<dbReference type="EMBL" id="JAKIJS010000001">
    <property type="protein sequence ID" value="MCF6137750.1"/>
    <property type="molecule type" value="Genomic_DNA"/>
</dbReference>
<keyword evidence="1" id="KW-0812">Transmembrane</keyword>
<keyword evidence="1" id="KW-0472">Membrane</keyword>
<proteinExistence type="predicted"/>
<organism evidence="2 3">
    <name type="scientific">Pseudalkalibacillus berkeleyi</name>
    <dbReference type="NCBI Taxonomy" id="1069813"/>
    <lineage>
        <taxon>Bacteria</taxon>
        <taxon>Bacillati</taxon>
        <taxon>Bacillota</taxon>
        <taxon>Bacilli</taxon>
        <taxon>Bacillales</taxon>
        <taxon>Fictibacillaceae</taxon>
        <taxon>Pseudalkalibacillus</taxon>
    </lineage>
</organism>
<gene>
    <name evidence="2" type="ORF">L2716_08405</name>
</gene>
<name>A0ABS9H1P5_9BACL</name>
<comment type="caution">
    <text evidence="2">The sequence shown here is derived from an EMBL/GenBank/DDBJ whole genome shotgun (WGS) entry which is preliminary data.</text>
</comment>
<feature type="transmembrane region" description="Helical" evidence="1">
    <location>
        <begin position="57"/>
        <end position="76"/>
    </location>
</feature>
<evidence type="ECO:0000313" key="2">
    <source>
        <dbReference type="EMBL" id="MCF6137750.1"/>
    </source>
</evidence>
<reference evidence="2 3" key="1">
    <citation type="submission" date="2022-01" db="EMBL/GenBank/DDBJ databases">
        <title>Alkalihalobacillus sp. EGI L200015, a novel bacterium isolated from a salt lake sediment.</title>
        <authorList>
            <person name="Gao L."/>
            <person name="Fang B.-Z."/>
            <person name="Li W.-J."/>
        </authorList>
    </citation>
    <scope>NUCLEOTIDE SEQUENCE [LARGE SCALE GENOMIC DNA]</scope>
    <source>
        <strain evidence="2 3">KCTC 12718</strain>
    </source>
</reference>
<sequence length="77" mass="8752">MNIVIGGLLILWGCLVLYSSIFRMNKEAFENDAPIGATGYIEWEFLFKHFNKFPYNLIKTIVILIGTSIIALGTWVI</sequence>
<keyword evidence="1" id="KW-1133">Transmembrane helix</keyword>
<dbReference type="RefSeq" id="WP_236333594.1">
    <property type="nucleotide sequence ID" value="NZ_JAKIJS010000001.1"/>
</dbReference>
<keyword evidence="3" id="KW-1185">Reference proteome</keyword>